<feature type="transmembrane region" description="Helical" evidence="1">
    <location>
        <begin position="425"/>
        <end position="451"/>
    </location>
</feature>
<organism evidence="2 3">
    <name type="scientific">Arachis hypogaea</name>
    <name type="common">Peanut</name>
    <dbReference type="NCBI Taxonomy" id="3818"/>
    <lineage>
        <taxon>Eukaryota</taxon>
        <taxon>Viridiplantae</taxon>
        <taxon>Streptophyta</taxon>
        <taxon>Embryophyta</taxon>
        <taxon>Tracheophyta</taxon>
        <taxon>Spermatophyta</taxon>
        <taxon>Magnoliopsida</taxon>
        <taxon>eudicotyledons</taxon>
        <taxon>Gunneridae</taxon>
        <taxon>Pentapetalae</taxon>
        <taxon>rosids</taxon>
        <taxon>fabids</taxon>
        <taxon>Fabales</taxon>
        <taxon>Fabaceae</taxon>
        <taxon>Papilionoideae</taxon>
        <taxon>50 kb inversion clade</taxon>
        <taxon>dalbergioids sensu lato</taxon>
        <taxon>Dalbergieae</taxon>
        <taxon>Pterocarpus clade</taxon>
        <taxon>Arachis</taxon>
    </lineage>
</organism>
<evidence type="ECO:0000313" key="3">
    <source>
        <dbReference type="Proteomes" id="UP000289738"/>
    </source>
</evidence>
<dbReference type="EMBL" id="SDMP01000008">
    <property type="protein sequence ID" value="RYR42935.1"/>
    <property type="molecule type" value="Genomic_DNA"/>
</dbReference>
<comment type="caution">
    <text evidence="2">The sequence shown here is derived from an EMBL/GenBank/DDBJ whole genome shotgun (WGS) entry which is preliminary data.</text>
</comment>
<keyword evidence="1" id="KW-0812">Transmembrane</keyword>
<gene>
    <name evidence="2" type="ORF">Ahy_A08g039367</name>
</gene>
<proteinExistence type="predicted"/>
<dbReference type="Proteomes" id="UP000289738">
    <property type="component" value="Chromosome A08"/>
</dbReference>
<dbReference type="AlphaFoldDB" id="A0A445BW36"/>
<keyword evidence="3" id="KW-1185">Reference proteome</keyword>
<keyword evidence="1" id="KW-0472">Membrane</keyword>
<evidence type="ECO:0008006" key="4">
    <source>
        <dbReference type="Google" id="ProtNLM"/>
    </source>
</evidence>
<evidence type="ECO:0000313" key="2">
    <source>
        <dbReference type="EMBL" id="RYR42935.1"/>
    </source>
</evidence>
<reference evidence="2 3" key="1">
    <citation type="submission" date="2019-01" db="EMBL/GenBank/DDBJ databases">
        <title>Sequencing of cultivated peanut Arachis hypogaea provides insights into genome evolution and oil improvement.</title>
        <authorList>
            <person name="Chen X."/>
        </authorList>
    </citation>
    <scope>NUCLEOTIDE SEQUENCE [LARGE SCALE GENOMIC DNA]</scope>
    <source>
        <strain evidence="3">cv. Fuhuasheng</strain>
        <tissue evidence="2">Leaves</tissue>
    </source>
</reference>
<name>A0A445BW36_ARAHY</name>
<sequence length="485" mass="53216">MFNTATRRGLRQKTGLFWSVMGREPLNSSPAVGVSDSSHSQLLLVDFLVWRTPPQSKGVLLWSSAGSICTSFRQVTISSAFSSDKRHSSVCAFFRQAAVPSALSSASFEVEQSHSPHIINLETHAVRSSSSSFHRCSSATPFSSALILEVVLFLLSAHPQRCLPLPRPSFVTAFLLLVTVRSHQCCRSSAPKTYLNSIEDVTSSAVAVTAAAVAHVARAPSTAALNAFALFVVTRALSAVLLSYELPPPLLSHCFFSPRRRSAEGYIIYGRVKIPSKQSTKIRKKIVPQIKTMLLSLSLVTPRCRLFATWGCSMFQGISHATVIGRSMSYGKDDIEAPRSSGDIDDGGSSSNPFDIVRTKDASVQRLKRWRCLIYYIHLKIELAICEYLPKHCTPEDRNRWNLPFTVVPTAIGTAMDVNLSNASLVFISVTFATMCKSAAPIFLLLFAFAFRLETPSFKLSGIIMVISIGILLTEFCGEEYDSIL</sequence>
<keyword evidence="1" id="KW-1133">Transmembrane helix</keyword>
<dbReference type="STRING" id="3818.A0A445BW36"/>
<feature type="transmembrane region" description="Helical" evidence="1">
    <location>
        <begin position="458"/>
        <end position="476"/>
    </location>
</feature>
<protein>
    <recommendedName>
        <fullName evidence="4">Sugar phosphate transporter domain-containing protein</fullName>
    </recommendedName>
</protein>
<evidence type="ECO:0000256" key="1">
    <source>
        <dbReference type="SAM" id="Phobius"/>
    </source>
</evidence>
<accession>A0A445BW36</accession>